<dbReference type="GO" id="GO:0003676">
    <property type="term" value="F:nucleic acid binding"/>
    <property type="evidence" value="ECO:0007669"/>
    <property type="project" value="InterPro"/>
</dbReference>
<dbReference type="PROSITE" id="PS50994">
    <property type="entry name" value="INTEGRASE"/>
    <property type="match status" value="1"/>
</dbReference>
<dbReference type="InterPro" id="IPR001584">
    <property type="entry name" value="Integrase_cat-core"/>
</dbReference>
<reference evidence="2" key="1">
    <citation type="submission" date="2018-11" db="EMBL/GenBank/DDBJ databases">
        <authorList>
            <person name="Alioto T."/>
            <person name="Alioto T."/>
        </authorList>
    </citation>
    <scope>NUCLEOTIDE SEQUENCE</scope>
</reference>
<sequence>MLPDDIQSYWNFRDEITVIDYFTKANTCVPSEVVSDNGPQSVCANFKDFSHEWDFIHTTSSPRYAQSNGEAERYVQIIKDMFKKAEEGQSDIYISLREYPASPIEGIGLTPAQLLFNRQLKTKLPMSTELLELKAFGPKQKELMERQKR</sequence>
<dbReference type="GO" id="GO:0015074">
    <property type="term" value="P:DNA integration"/>
    <property type="evidence" value="ECO:0007669"/>
    <property type="project" value="InterPro"/>
</dbReference>
<gene>
    <name evidence="2" type="ORF">MGAL_10B092738</name>
</gene>
<comment type="caution">
    <text evidence="2">The sequence shown here is derived from an EMBL/GenBank/DDBJ whole genome shotgun (WGS) entry which is preliminary data.</text>
</comment>
<dbReference type="PANTHER" id="PTHR37984">
    <property type="entry name" value="PROTEIN CBG26694"/>
    <property type="match status" value="1"/>
</dbReference>
<dbReference type="Gene3D" id="3.30.420.10">
    <property type="entry name" value="Ribonuclease H-like superfamily/Ribonuclease H"/>
    <property type="match status" value="1"/>
</dbReference>
<dbReference type="SUPFAM" id="SSF53098">
    <property type="entry name" value="Ribonuclease H-like"/>
    <property type="match status" value="1"/>
</dbReference>
<evidence type="ECO:0000313" key="3">
    <source>
        <dbReference type="Proteomes" id="UP000596742"/>
    </source>
</evidence>
<dbReference type="OrthoDB" id="6154438at2759"/>
<organism evidence="2 3">
    <name type="scientific">Mytilus galloprovincialis</name>
    <name type="common">Mediterranean mussel</name>
    <dbReference type="NCBI Taxonomy" id="29158"/>
    <lineage>
        <taxon>Eukaryota</taxon>
        <taxon>Metazoa</taxon>
        <taxon>Spiralia</taxon>
        <taxon>Lophotrochozoa</taxon>
        <taxon>Mollusca</taxon>
        <taxon>Bivalvia</taxon>
        <taxon>Autobranchia</taxon>
        <taxon>Pteriomorphia</taxon>
        <taxon>Mytilida</taxon>
        <taxon>Mytiloidea</taxon>
        <taxon>Mytilidae</taxon>
        <taxon>Mytilinae</taxon>
        <taxon>Mytilus</taxon>
    </lineage>
</organism>
<dbReference type="InterPro" id="IPR012337">
    <property type="entry name" value="RNaseH-like_sf"/>
</dbReference>
<name>A0A8B6C2G3_MYTGA</name>
<dbReference type="PANTHER" id="PTHR37984:SF5">
    <property type="entry name" value="PROTEIN NYNRIN-LIKE"/>
    <property type="match status" value="1"/>
</dbReference>
<dbReference type="Proteomes" id="UP000596742">
    <property type="component" value="Unassembled WGS sequence"/>
</dbReference>
<feature type="domain" description="Integrase catalytic" evidence="1">
    <location>
        <begin position="29"/>
        <end position="146"/>
    </location>
</feature>
<proteinExistence type="predicted"/>
<evidence type="ECO:0000259" key="1">
    <source>
        <dbReference type="PROSITE" id="PS50994"/>
    </source>
</evidence>
<keyword evidence="3" id="KW-1185">Reference proteome</keyword>
<protein>
    <recommendedName>
        <fullName evidence="1">Integrase catalytic domain-containing protein</fullName>
    </recommendedName>
</protein>
<dbReference type="InterPro" id="IPR050951">
    <property type="entry name" value="Retrovirus_Pol_polyprotein"/>
</dbReference>
<evidence type="ECO:0000313" key="2">
    <source>
        <dbReference type="EMBL" id="VDH99184.1"/>
    </source>
</evidence>
<dbReference type="AlphaFoldDB" id="A0A8B6C2G3"/>
<dbReference type="InterPro" id="IPR036397">
    <property type="entry name" value="RNaseH_sf"/>
</dbReference>
<accession>A0A8B6C2G3</accession>
<dbReference type="EMBL" id="UYJE01001106">
    <property type="protein sequence ID" value="VDH99184.1"/>
    <property type="molecule type" value="Genomic_DNA"/>
</dbReference>